<keyword evidence="3" id="KW-1185">Reference proteome</keyword>
<feature type="domain" description="Exostosin GT47" evidence="1">
    <location>
        <begin position="133"/>
        <end position="224"/>
    </location>
</feature>
<reference evidence="2 3" key="1">
    <citation type="submission" date="2020-12" db="EMBL/GenBank/DDBJ databases">
        <authorList>
            <person name="Awala S.I."/>
            <person name="Gwak J.-H."/>
            <person name="Kim S.-J."/>
            <person name="Rhee S.-K."/>
        </authorList>
    </citation>
    <scope>NUCLEOTIDE SEQUENCE [LARGE SCALE GENOMIC DNA]</scope>
    <source>
        <strain evidence="2 3">IT5</strain>
    </source>
</reference>
<evidence type="ECO:0000259" key="1">
    <source>
        <dbReference type="Pfam" id="PF03016"/>
    </source>
</evidence>
<dbReference type="Pfam" id="PF03016">
    <property type="entry name" value="Exostosin_GT47"/>
    <property type="match status" value="1"/>
</dbReference>
<protein>
    <submittedName>
        <fullName evidence="2">Exostosin family protein</fullName>
    </submittedName>
</protein>
<evidence type="ECO:0000313" key="3">
    <source>
        <dbReference type="Proteomes" id="UP000663088"/>
    </source>
</evidence>
<dbReference type="EMBL" id="CP065956">
    <property type="protein sequence ID" value="QSR86423.1"/>
    <property type="molecule type" value="Genomic_DNA"/>
</dbReference>
<organism evidence="2 3">
    <name type="scientific">Candidatus Methylacidiphilum infernorum</name>
    <dbReference type="NCBI Taxonomy" id="511746"/>
    <lineage>
        <taxon>Bacteria</taxon>
        <taxon>Pseudomonadati</taxon>
        <taxon>Verrucomicrobiota</taxon>
        <taxon>Methylacidiphilae</taxon>
        <taxon>Methylacidiphilales</taxon>
        <taxon>Methylacidiphilaceae</taxon>
        <taxon>Methylacidiphilum (ex Ratnadevi et al. 2023)</taxon>
    </lineage>
</organism>
<gene>
    <name evidence="2" type="ORF">EM20IM_07960</name>
</gene>
<name>A0ABX7PUS2_9BACT</name>
<sequence>MRAGIANPNHEPTPSLTIQWCQQEVFEEDWIRFLFSGWHLVEKRTPSLDRVEENSLLVLSSNVHPLDRLDPGFLRKISSLNGVGLFHLSDEWFCGGYEVYRHFSFVLRNYQAQIFKHPGIRVVPLGWTKGTAQKAEVNPSSQRRWIWTFAGNSNWTRNKMIEQIVHVVPHQVRLGQPGICSRLSREEYLNWLRESAFCPCPMGNVVLETFRLYEALEAGCIPIVEHRLGFDYFRSLLGDHPLPSVRNWKEGASLMKSLASDRCSLDHFQSEIRRWWSCYKARLQEEVKDFVLRGLAGQWRQSLSKEWYFRSGPAYELSRRLELLRHHSPRAALERIFRELRERGPTILWRGGPKFKEKNDP</sequence>
<evidence type="ECO:0000313" key="2">
    <source>
        <dbReference type="EMBL" id="QSR86423.1"/>
    </source>
</evidence>
<dbReference type="Proteomes" id="UP000663088">
    <property type="component" value="Chromosome"/>
</dbReference>
<dbReference type="InterPro" id="IPR040911">
    <property type="entry name" value="Exostosin_GT47"/>
</dbReference>
<proteinExistence type="predicted"/>
<dbReference type="RefSeq" id="WP_206845750.1">
    <property type="nucleotide sequence ID" value="NZ_CP065956.1"/>
</dbReference>
<accession>A0ABX7PUS2</accession>